<evidence type="ECO:0000313" key="9">
    <source>
        <dbReference type="Proteomes" id="UP000501346"/>
    </source>
</evidence>
<proteinExistence type="inferred from homology"/>
<dbReference type="GO" id="GO:0000922">
    <property type="term" value="C:spindle pole"/>
    <property type="evidence" value="ECO:0007669"/>
    <property type="project" value="InterPro"/>
</dbReference>
<dbReference type="InterPro" id="IPR041470">
    <property type="entry name" value="GCP_N"/>
</dbReference>
<gene>
    <name evidence="8" type="primary">SPC98_1</name>
    <name evidence="8" type="ORF">GRS66_004410</name>
</gene>
<evidence type="ECO:0000256" key="1">
    <source>
        <dbReference type="ARBA" id="ARBA00010337"/>
    </source>
</evidence>
<protein>
    <recommendedName>
        <fullName evidence="5">Spindle pole body component</fullName>
    </recommendedName>
</protein>
<dbReference type="GO" id="GO:0000278">
    <property type="term" value="P:mitotic cell cycle"/>
    <property type="evidence" value="ECO:0007669"/>
    <property type="project" value="TreeGrafter"/>
</dbReference>
<dbReference type="Pfam" id="PF17681">
    <property type="entry name" value="GCP_N_terminal"/>
    <property type="match status" value="1"/>
</dbReference>
<dbReference type="Pfam" id="PF04130">
    <property type="entry name" value="GCP_C_terminal"/>
    <property type="match status" value="1"/>
</dbReference>
<dbReference type="Proteomes" id="UP000501346">
    <property type="component" value="Chromosome ScXIV"/>
</dbReference>
<keyword evidence="3 5" id="KW-0493">Microtubule</keyword>
<feature type="domain" description="Gamma tubulin complex component C-terminal" evidence="6">
    <location>
        <begin position="476"/>
        <end position="830"/>
    </location>
</feature>
<comment type="subcellular location">
    <subcellularLocation>
        <location evidence="5">Cytoplasm</location>
        <location evidence="5">Cytoskeleton</location>
        <location evidence="5">Microtubule organizing center</location>
    </subcellularLocation>
</comment>
<dbReference type="PANTHER" id="PTHR19302:SF33">
    <property type="entry name" value="GAMMA-TUBULIN COMPLEX COMPONENT 5"/>
    <property type="match status" value="1"/>
</dbReference>
<evidence type="ECO:0000256" key="3">
    <source>
        <dbReference type="ARBA" id="ARBA00022701"/>
    </source>
</evidence>
<dbReference type="EMBL" id="CP048995">
    <property type="protein sequence ID" value="QID82009.1"/>
    <property type="molecule type" value="Genomic_DNA"/>
</dbReference>
<dbReference type="AlphaFoldDB" id="A0A6C1DZ51"/>
<dbReference type="GO" id="GO:0031122">
    <property type="term" value="P:cytoplasmic microtubule organization"/>
    <property type="evidence" value="ECO:0007669"/>
    <property type="project" value="TreeGrafter"/>
</dbReference>
<dbReference type="GO" id="GO:0005874">
    <property type="term" value="C:microtubule"/>
    <property type="evidence" value="ECO:0007669"/>
    <property type="project" value="UniProtKB-KW"/>
</dbReference>
<dbReference type="PANTHER" id="PTHR19302">
    <property type="entry name" value="GAMMA TUBULIN COMPLEX PROTEIN"/>
    <property type="match status" value="1"/>
</dbReference>
<dbReference type="GO" id="GO:0043015">
    <property type="term" value="F:gamma-tubulin binding"/>
    <property type="evidence" value="ECO:0007669"/>
    <property type="project" value="InterPro"/>
</dbReference>
<dbReference type="InterPro" id="IPR040457">
    <property type="entry name" value="GCP_C"/>
</dbReference>
<keyword evidence="9" id="KW-1185">Reference proteome</keyword>
<dbReference type="InterPro" id="IPR007259">
    <property type="entry name" value="GCP"/>
</dbReference>
<sequence>MELEPTLFGIIEALAPQLLSQSHLQTFVSDVVNLLRSSTKSATQLGPLIDFYKLQSLDSPETTIMWHKIEKFLDALFGIQNTDDMVKYLSVFQSLLPSNYRAKIVQKSSGLNMENLANHEHLLSPVRAPSIYTEASFENMDRFSERRSMVSSPNRYVPSSTYSSVTLRQLSNPYYVNTIPEEDILKYVSYTLLATTSALFPFDHEQIQIPSKIPNFESGLLHLIFEAGLLYQSLGYKVEKFRMLNISPMKKALIIEISEELQNYTAFVNNLVSSGTVVSLKSLYREIYENIIRLRIYCRFTEHFEELSGDTFLIELNIFKSHGDLTIRKIATNLFNSMISLYYEYLMNWLTKGLLRATYGEFFIAGNTDTNGTDDDFIYHIPIEFNQERVPAFIPKELAYKIFMIGKSYIFLEKYCKEVQWTNEFSKKYHVLYQSNSYRGISTNFFEIINDQYSEIVNHTNQILNQKFHYRDVVFALKNILLMGKSDFMDALIEKANDILATPSDSLPNYKLTRVLQEAVQLSSLRHLMNSPRNSSVINGLDARVLDLGHGSVGWNVFTLDYILYPPLSLVLNVNRPFGRKEYLRIFNFLWRFKKNNYFYQKEMLKSNDIIRSFKKIRGYNPLIRDIINKLSRISILRTQFQQFNSKMESYYLNCIIEENFKEMTRKLQRTENKSQNQFDLIRLKDGTIELNGILTPKAEVLTKSSSSKPQKHAIEKTLNIDELESVHNTFLTNILSHKLFATNTSEISVGDYSGQPYPTSLVLLLNSVYEFVKVYCNLNDIGYEIFIKMNLNDHEASNGLLGKFNTNLKEIVSQYKNFKDRLYIFRADLKNDGDEELFLLSKSLR</sequence>
<dbReference type="GO" id="GO:0000930">
    <property type="term" value="C:gamma-tubulin complex"/>
    <property type="evidence" value="ECO:0007669"/>
    <property type="project" value="TreeGrafter"/>
</dbReference>
<reference evidence="8 9" key="1">
    <citation type="journal article" date="2019" name="BMC Genomics">
        <title>Chromosome level assembly and comparative genome analysis confirm lager-brewing yeasts originated from a single hybridization.</title>
        <authorList>
            <person name="Salazar A.N."/>
            <person name="Gorter de Vries A.R."/>
            <person name="van den Broek M."/>
            <person name="Brouwers N."/>
            <person name="de la Torre Cortes P."/>
            <person name="Kuijpers N.G.A."/>
            <person name="Daran J.G."/>
            <person name="Abeel T."/>
        </authorList>
    </citation>
    <scope>NUCLEOTIDE SEQUENCE [LARGE SCALE GENOMIC DNA]</scope>
    <source>
        <strain evidence="8 9">CBS 1483</strain>
    </source>
</reference>
<accession>A0A6C1DZ51</accession>
<organism evidence="8 9">
    <name type="scientific">Saccharomyces pastorianus</name>
    <name type="common">Lager yeast</name>
    <name type="synonym">Saccharomyces cerevisiae x Saccharomyces eubayanus</name>
    <dbReference type="NCBI Taxonomy" id="27292"/>
    <lineage>
        <taxon>Eukaryota</taxon>
        <taxon>Fungi</taxon>
        <taxon>Dikarya</taxon>
        <taxon>Ascomycota</taxon>
        <taxon>Saccharomycotina</taxon>
        <taxon>Saccharomycetes</taxon>
        <taxon>Saccharomycetales</taxon>
        <taxon>Saccharomycetaceae</taxon>
        <taxon>Saccharomyces</taxon>
    </lineage>
</organism>
<comment type="similarity">
    <text evidence="1 5">Belongs to the TUBGCP family.</text>
</comment>
<dbReference type="GO" id="GO:0051321">
    <property type="term" value="P:meiotic cell cycle"/>
    <property type="evidence" value="ECO:0007669"/>
    <property type="project" value="TreeGrafter"/>
</dbReference>
<evidence type="ECO:0000259" key="6">
    <source>
        <dbReference type="Pfam" id="PF04130"/>
    </source>
</evidence>
<evidence type="ECO:0000259" key="7">
    <source>
        <dbReference type="Pfam" id="PF17681"/>
    </source>
</evidence>
<evidence type="ECO:0000256" key="4">
    <source>
        <dbReference type="ARBA" id="ARBA00023212"/>
    </source>
</evidence>
<name>A0A6C1DZ51_SACPS</name>
<dbReference type="GO" id="GO:0051011">
    <property type="term" value="F:microtubule minus-end binding"/>
    <property type="evidence" value="ECO:0007669"/>
    <property type="project" value="TreeGrafter"/>
</dbReference>
<dbReference type="GO" id="GO:0005816">
    <property type="term" value="C:spindle pole body"/>
    <property type="evidence" value="ECO:0007669"/>
    <property type="project" value="UniProtKB-ARBA"/>
</dbReference>
<feature type="domain" description="Gamma tubulin complex component protein N-terminal" evidence="7">
    <location>
        <begin position="185"/>
        <end position="467"/>
    </location>
</feature>
<dbReference type="GO" id="GO:0051225">
    <property type="term" value="P:spindle assembly"/>
    <property type="evidence" value="ECO:0007669"/>
    <property type="project" value="TreeGrafter"/>
</dbReference>
<keyword evidence="4 5" id="KW-0206">Cytoskeleton</keyword>
<evidence type="ECO:0000313" key="8">
    <source>
        <dbReference type="EMBL" id="QID82009.1"/>
    </source>
</evidence>
<dbReference type="OrthoDB" id="5860513at2759"/>
<dbReference type="GO" id="GO:0007020">
    <property type="term" value="P:microtubule nucleation"/>
    <property type="evidence" value="ECO:0007669"/>
    <property type="project" value="InterPro"/>
</dbReference>
<keyword evidence="2 5" id="KW-0963">Cytoplasm</keyword>
<evidence type="ECO:0000256" key="5">
    <source>
        <dbReference type="RuleBase" id="RU363050"/>
    </source>
</evidence>
<dbReference type="Gene3D" id="1.20.120.1900">
    <property type="entry name" value="Gamma-tubulin complex, C-terminal domain"/>
    <property type="match status" value="1"/>
</dbReference>
<dbReference type="InterPro" id="IPR042241">
    <property type="entry name" value="GCP_C_sf"/>
</dbReference>
<evidence type="ECO:0000256" key="2">
    <source>
        <dbReference type="ARBA" id="ARBA00022490"/>
    </source>
</evidence>